<keyword evidence="6" id="KW-1185">Reference proteome</keyword>
<organism evidence="5 6">
    <name type="scientific">Halovulum dunhuangense</name>
    <dbReference type="NCBI Taxonomy" id="1505036"/>
    <lineage>
        <taxon>Bacteria</taxon>
        <taxon>Pseudomonadati</taxon>
        <taxon>Pseudomonadota</taxon>
        <taxon>Alphaproteobacteria</taxon>
        <taxon>Rhodobacterales</taxon>
        <taxon>Paracoccaceae</taxon>
        <taxon>Halovulum</taxon>
    </lineage>
</organism>
<dbReference type="InterPro" id="IPR029787">
    <property type="entry name" value="Nucleotide_cyclase"/>
</dbReference>
<dbReference type="PANTHER" id="PTHR45138:SF9">
    <property type="entry name" value="DIGUANYLATE CYCLASE DGCM-RELATED"/>
    <property type="match status" value="1"/>
</dbReference>
<feature type="coiled-coil region" evidence="3">
    <location>
        <begin position="159"/>
        <end position="186"/>
    </location>
</feature>
<evidence type="ECO:0000259" key="4">
    <source>
        <dbReference type="PROSITE" id="PS50887"/>
    </source>
</evidence>
<dbReference type="Pfam" id="PF00990">
    <property type="entry name" value="GGDEF"/>
    <property type="match status" value="1"/>
</dbReference>
<dbReference type="SUPFAM" id="SSF55073">
    <property type="entry name" value="Nucleotide cyclase"/>
    <property type="match status" value="1"/>
</dbReference>
<dbReference type="PANTHER" id="PTHR45138">
    <property type="entry name" value="REGULATORY COMPONENTS OF SENSORY TRANSDUCTION SYSTEM"/>
    <property type="match status" value="1"/>
</dbReference>
<dbReference type="EC" id="2.7.7.65" evidence="1"/>
<evidence type="ECO:0000313" key="6">
    <source>
        <dbReference type="Proteomes" id="UP000572377"/>
    </source>
</evidence>
<dbReference type="GO" id="GO:0043709">
    <property type="term" value="P:cell adhesion involved in single-species biofilm formation"/>
    <property type="evidence" value="ECO:0007669"/>
    <property type="project" value="TreeGrafter"/>
</dbReference>
<evidence type="ECO:0000256" key="3">
    <source>
        <dbReference type="SAM" id="Coils"/>
    </source>
</evidence>
<evidence type="ECO:0000313" key="5">
    <source>
        <dbReference type="EMBL" id="NNU79756.1"/>
    </source>
</evidence>
<gene>
    <name evidence="5" type="ORF">HMH01_04800</name>
</gene>
<dbReference type="GO" id="GO:1902201">
    <property type="term" value="P:negative regulation of bacterial-type flagellum-dependent cell motility"/>
    <property type="evidence" value="ECO:0007669"/>
    <property type="project" value="TreeGrafter"/>
</dbReference>
<dbReference type="GO" id="GO:0005886">
    <property type="term" value="C:plasma membrane"/>
    <property type="evidence" value="ECO:0007669"/>
    <property type="project" value="TreeGrafter"/>
</dbReference>
<evidence type="ECO:0000256" key="1">
    <source>
        <dbReference type="ARBA" id="ARBA00012528"/>
    </source>
</evidence>
<dbReference type="GO" id="GO:0052621">
    <property type="term" value="F:diguanylate cyclase activity"/>
    <property type="evidence" value="ECO:0007669"/>
    <property type="project" value="UniProtKB-EC"/>
</dbReference>
<proteinExistence type="predicted"/>
<reference evidence="5 6" key="1">
    <citation type="submission" date="2020-05" db="EMBL/GenBank/DDBJ databases">
        <title>Gimesia benthica sp. nov., a novel planctomycete isolated from a deep-sea water sample of the Northwest Indian Ocean.</title>
        <authorList>
            <person name="Wang J."/>
            <person name="Ruan C."/>
            <person name="Song L."/>
            <person name="Zhu Y."/>
            <person name="Li A."/>
            <person name="Zheng X."/>
            <person name="Wang L."/>
            <person name="Lu Z."/>
            <person name="Huang Y."/>
            <person name="Du W."/>
            <person name="Zhou Y."/>
            <person name="Huang L."/>
            <person name="Dai X."/>
        </authorList>
    </citation>
    <scope>NUCLEOTIDE SEQUENCE [LARGE SCALE GENOMIC DNA]</scope>
    <source>
        <strain evidence="5 6">YYQ-30</strain>
    </source>
</reference>
<dbReference type="RefSeq" id="WP_171322991.1">
    <property type="nucleotide sequence ID" value="NZ_JABFBC010000001.1"/>
</dbReference>
<sequence>MHSETRPQLIGDSLYPQVGGDQIAARAIGFAQTHDTALTPAVYEVWYVYAARSCAAVNQALDRAMNTGQAIRTDWLTTLYHDHLCPTAADESLSAIGADLQRTIGRMTDAMDENIREHGAFSGTLRTARNSLMQGTSKREVTDVIRELHRANQSQLLATQRLQLQLEKSRAQVAKLRSELIETRRLSNTDYLTGLPNRRMLDEHLDDAIFRARQRGLSLTVLMAGIDGLDQVSRDCGLTTSDRVIRLFAEQLSREIRGTQVGARFGGAKFGIVLPEADPAAGLLLAEQVRRRFRCADWSGMDHGRPLAPLSVGFGGAALREGDTRATLLDRADQALISAQAAGADRSLIA</sequence>
<comment type="catalytic activity">
    <reaction evidence="2">
        <text>2 GTP = 3',3'-c-di-GMP + 2 diphosphate</text>
        <dbReference type="Rhea" id="RHEA:24898"/>
        <dbReference type="ChEBI" id="CHEBI:33019"/>
        <dbReference type="ChEBI" id="CHEBI:37565"/>
        <dbReference type="ChEBI" id="CHEBI:58805"/>
        <dbReference type="EC" id="2.7.7.65"/>
    </reaction>
</comment>
<dbReference type="EMBL" id="JABFBC010000001">
    <property type="protein sequence ID" value="NNU79756.1"/>
    <property type="molecule type" value="Genomic_DNA"/>
</dbReference>
<dbReference type="SMART" id="SM00267">
    <property type="entry name" value="GGDEF"/>
    <property type="match status" value="1"/>
</dbReference>
<dbReference type="InterPro" id="IPR043128">
    <property type="entry name" value="Rev_trsase/Diguanyl_cyclase"/>
</dbReference>
<evidence type="ECO:0000256" key="2">
    <source>
        <dbReference type="ARBA" id="ARBA00034247"/>
    </source>
</evidence>
<dbReference type="AlphaFoldDB" id="A0A849L0G2"/>
<dbReference type="Gene3D" id="3.30.70.270">
    <property type="match status" value="1"/>
</dbReference>
<comment type="caution">
    <text evidence="5">The sequence shown here is derived from an EMBL/GenBank/DDBJ whole genome shotgun (WGS) entry which is preliminary data.</text>
</comment>
<accession>A0A849L0G2</accession>
<dbReference type="CDD" id="cd01949">
    <property type="entry name" value="GGDEF"/>
    <property type="match status" value="1"/>
</dbReference>
<dbReference type="InterPro" id="IPR000160">
    <property type="entry name" value="GGDEF_dom"/>
</dbReference>
<dbReference type="NCBIfam" id="TIGR00254">
    <property type="entry name" value="GGDEF"/>
    <property type="match status" value="1"/>
</dbReference>
<dbReference type="Proteomes" id="UP000572377">
    <property type="component" value="Unassembled WGS sequence"/>
</dbReference>
<feature type="domain" description="GGDEF" evidence="4">
    <location>
        <begin position="217"/>
        <end position="350"/>
    </location>
</feature>
<keyword evidence="3" id="KW-0175">Coiled coil</keyword>
<protein>
    <recommendedName>
        <fullName evidence="1">diguanylate cyclase</fullName>
        <ecNumber evidence="1">2.7.7.65</ecNumber>
    </recommendedName>
</protein>
<dbReference type="PROSITE" id="PS50887">
    <property type="entry name" value="GGDEF"/>
    <property type="match status" value="1"/>
</dbReference>
<name>A0A849L0G2_9RHOB</name>
<dbReference type="InterPro" id="IPR050469">
    <property type="entry name" value="Diguanylate_Cyclase"/>
</dbReference>